<gene>
    <name evidence="3" type="primary">LOC106171449</name>
</gene>
<dbReference type="RefSeq" id="XP_013407251.1">
    <property type="nucleotide sequence ID" value="XM_013551797.1"/>
</dbReference>
<dbReference type="InterPro" id="IPR033228">
    <property type="entry name" value="SZT2"/>
</dbReference>
<dbReference type="Proteomes" id="UP000085678">
    <property type="component" value="Unplaced"/>
</dbReference>
<feature type="region of interest" description="Disordered" evidence="1">
    <location>
        <begin position="1354"/>
        <end position="1384"/>
    </location>
</feature>
<dbReference type="OrthoDB" id="43547at2759"/>
<feature type="compositionally biased region" description="Polar residues" evidence="1">
    <location>
        <begin position="3301"/>
        <end position="3313"/>
    </location>
</feature>
<organism evidence="2 3">
    <name type="scientific">Lingula anatina</name>
    <name type="common">Brachiopod</name>
    <name type="synonym">Lingula unguis</name>
    <dbReference type="NCBI Taxonomy" id="7574"/>
    <lineage>
        <taxon>Eukaryota</taxon>
        <taxon>Metazoa</taxon>
        <taxon>Spiralia</taxon>
        <taxon>Lophotrochozoa</taxon>
        <taxon>Brachiopoda</taxon>
        <taxon>Linguliformea</taxon>
        <taxon>Lingulata</taxon>
        <taxon>Lingulida</taxon>
        <taxon>Linguloidea</taxon>
        <taxon>Lingulidae</taxon>
        <taxon>Lingula</taxon>
    </lineage>
</organism>
<evidence type="ECO:0000313" key="2">
    <source>
        <dbReference type="Proteomes" id="UP000085678"/>
    </source>
</evidence>
<dbReference type="InParanoid" id="A0A1S3JAM9"/>
<evidence type="ECO:0000256" key="1">
    <source>
        <dbReference type="SAM" id="MobiDB-lite"/>
    </source>
</evidence>
<feature type="compositionally biased region" description="Polar residues" evidence="1">
    <location>
        <begin position="2156"/>
        <end position="2179"/>
    </location>
</feature>
<sequence>MVDEDVSERQGEILEAGNVYVLMKREYRISRNIRALWYFGHLNQVIEYTPKSNLSEYTHEIEVISVVPREPARIQKRGGKRPQYRLTSNTVLTFFARRYRLVYALDLSPSSGSVDINHCSVLITEVFLALKKSLLGLAQPFYIPGSLLRIEPQLYITVVTYAPIVSCKAKQVLVQGCHVTHENVEEFLAVIKEKITELENYMAQSFEPFAKEMPSFDDDESVMFGLYPKEDGNLADMDPQPDSMVAADSGFVNLLRYGILALQLLPENSSAGIIIITDGVVSLPDALIFESLLAQLRNSTVTCSVLQIGSGCHANNNFGLVPCTELLQFLAKATFGAYFKGPPVVTSSDTFEMNCYHKALFGWKFKNANLSMELDGWEDVNFGVRKPLTLGNHSVWESPPMRKKHMEKNLHANILDVISVRLREGFTIKNVAITRGESQIEVHLVLPWRDNVRIEYLAIASWPIIRESKSKTDTVSFKVMEGRMMTHVEVTTEGCYEFLHDVTCTQKKPFRSPYRTAMVKTFWLMQQGLTQVDQLMVHIQSFASNPAFYTIPENIKSGVPLFVLPTNSPSPQLYIQQSSKDTALSQFASFWKPIMMLDINIWQKWMHTHRIGIILEHDMPLPKHLHIPNSNSRFNTVMCRQALTSMNELLKDWSSFILMENHSYIKLIGEPDKPPSSFYVIRVTSKPPCMVLRVAFPTGTPGHKRNEIVNKVKAKLLTLNFPQRGTQKEGLSQTPGHSQVTSPVQVWKPPLQRQRAEIRCCILMNKPVEKILIRYEKIPEDFMSMENPYRDSAQLGMTQVSLTKSASSLFTTLSKYLYHRRWVWSVQDKLSSPPSLQAIGRVLTTLSKIRLQEGFHFAHTSSGIVNMVVEMQMKDPKCEDDTELQPCVMQYVLFPPHTTTKESFSESDTDVEERAESDGEIQIITECWIEPQYGNVVNKTPERNHYDGLDFKQLANALFPVDEECISTMLTLEHLINMCQEPVRVLAPATEKWCPVYSEESSQQRGTSESAIHCIPFPFDLMKLLPKCQQVEILFSTFIEESTNFAQNDPMSEPGTPTQPQGSPAQSPNAILFQLLSEQLKDLHDREVEMNMAECGTFVQLIQKRTRDVQEQPYPFTTANITHESTPEKELDLREIVSRSILSSCTDKTISQHSVTAVQGRQTEESHGQESRSGCGQHRVPRWNCYVKTVGQGCVIVTFIPATYLDLISLAPSSSSGEESSMDREMEDAVRRNKIHEEESQTDVIENPEQTQCWEKSSETDVINESFADIPDTRLTSEKEASNEKDLNGNEQIEYKKDSYFTSKKSLTLPMFIYQCSMSSLTEQLVSKWSYMEPQDIFQDMTFTSWDMEEDVMEPHATREGSQDTVVNRGEEEGSRSRQDTLTSPVKDKLHVSFDRRSTEIFTGAEELRNHCNMMCDAYYKSFVTGVYKSLQQGQEVSGMDTESAISSICQESVPLQIDITRYLQTVCGHIQKVIERHNKEQCMKKDLEIAVPKSHVIFARELGDVEEEIKSTLSGDSGVTMSNPNSNRYFQPSRAHIKFPVSKLTCRCTELVKGLHKQIKKKFADILAKNFRSVSSCPDYFYYRPPLLPRRPSGNTETEEEKDPFCEDPEKEETEDDIFRSDADEPPQSPLSPAAIYGGDSPSTSIRTGTMSSFLGDEIGSLNMEDDDNDEDVQPLFLHLSCTVKTKSIFDSVPVGNLVTCLNEFCECFEDEGPDVDLGELTVTLDIICLTLPQDTDLSTQRFKPNFNRAFSIGSAYSSSPPGDPANTEETMSASDVGTSYSVDSEKTIAPPESPTRAGFRRNADPLANLPVVQKQAVNECKAQIEWLLKDEIASGACHISPPTVETLEMVSRHVQESKGKLSCITEQVPLQFVYGPQQSRLKFIEEFERMNIPGYYLLKEGDFYYLVVDKATLFLEVHANAIKSALDKISRDNSPTRGEEKKISDVFMARSGTSEPDLSKEAQSSDLDATLVPGGVDSATTSLSSKLRTDNGPVTFNPVISLKEPTPDRTASADPPHSTSDNTSGSSVQVLDDKNDSAKDLSSNLMQFVVEQKDHVTNQAQEAVTSGSSFSDTVTAAVESAFRPRSQSSKDDVRRKPQKESLSMTESCDKDNTALRIKKSASSPSMHDGSEDILMKEVDMSSQDVRKQGRPRSSLPQTPVNGASMNRSRNSSGTPKSIISGIGTPNRSRHSSGTSRSRHSSGKISRKMSGIFDSSSHGSCTEEGYDGDTSSSESAFHVLFGYEGDSSDSDAEGGMLSMHDTGPQQPRLPDFWLLMKVNRDKVDIFFHTSYTGEEETEDLVHMKILYNNVISNIRETGRIVNQRLLLQDLHDTRMCNSLLVPEADEDISWKRDLEAMHASRRSDESDEEEDLGPKEGYLAAALDFEPGHFACDCVWKHQFTLHPRLKTGLGRTGLSRGIQALRSVLNAFSVNNRKNMFVLRENNGNVFYLRVSDCIPVTQSVQLGDSGGPEDQVDGSKLSEVAMTRDDSSASGFPFSKDLRMRRLSSTDRDPEMLSLSSSTSSRIFSRKNEECIELSVHGITDAGPEIKEDLIDVLKRKMDDAVLDVISVMLARNAMCKLTVDDVQFIQRPFTAPKEVLRLVPPAAAMHYLFAFMHYLRQNMRQFLFVPNYIDNKEEHHFLDYSEEIPSSGDVFLYNRPHATGRKGIACVHLRLVEGSGSAVQPLGGSKPSPNAYQEGLDPADFDTISTAVRHETSNKKNPGPLSLIQLSIWERGDVDMNFLKEKLTHAIRCALCDIVMEYRLLTAPLCEIPYRYKDALEGLFQSVPSSPVVSEKANSLPHAPLRKMHSESPRKGIPVTSPGTLSNTPSFLDLFSKGRLSFMSPSRSGDAGKLDQQTNSQEKLETDAQHKHELELKQKIWKYEIGERGILLPLYPTTMLSWLEFAAKLGVPSIQKFSGVLLLRVSVEFVLKEFQAMVSSLSPDITVRVFKHISKLQTEEDMGYHPYNPSRVTSMSTESSKESSLDMAQFACVGTPGKPNHYIVIGRNFDQWKHCIERYEEEDSNDQQSATLSGKVKKNYQKFCSLDSEAAPEKNSDLGNSSGLATAAAPSGVEEKVFVPRQRFLILSVKDITMELYTYNSAADVVSTLDRQFTRLIQWHNARTHLLSSILSQKAGLFQHYSFTELAAVRGKDANPYIQSADVDLLFKHQNPPSKPDLQRQRSQSVSMHLRPEVHPALPAVDELFRDTFPPHPLHRSPFGSFRDPVMRHGYQLREVREITRRESEKKVRLETIYAQWQQRQSNAAIAEDMLRLLKQNSHLVHNVTTPLLFSPLRRKTVIESTCPQKGESTTSTPHEENSRSRQNSGTSVKSKRSDSQQGKIRHTSTASQLSQAPSHESPRLRNPSQEEEEMWHVDLRTHFIQLYMQYLQQLGFMPVQVTASPKHRMKGKGEVRPPSSQVSMVHVVQKTLPGGIMLMELSFKDIFFCIKLFAFECSKLPLGQNVNSQLTMHFLDECDKMKDLSHVHSFAYDFHLRCVQRYIEGRPMLHDGYHLANFLADFIKCYPNPPSFSRNCVYEGVHETRDTNSPNTHLYDYILNHDKMYKMKSVKMKPSPGTDDLEAQFPLRNQYALVSHFTRRAALDVQDDTKQKSSDFNIGLVITHDAPVRYSEKDKQDTISLKYYVILTSKRDLYPILMLEKWLGMTRLTSSTQRQSIGSVSGSVPETTVYSVTPTDIPPLPVSQHINVRPETELSRFSKEVTSVNYLGFTANHQTPMYALLEKEQEAARERISQMVDNAKIQCRRDILWNRLLVSDVREDDKRKGRSDTEESRGDRQLMMKLSFAEFMELLEVVHKVPLGDIDSRLIAFKNMSIQWFQGLARVLMAKPDYVDNHRYFVSQDQHVQHVAIPNPNYLDTFILLSLDKMNNKADLCAVYRDTVEESSVSNPSRPAQAMQTHIEGFINACCYHMWAGIT</sequence>
<dbReference type="PANTHER" id="PTHR14918:SF3">
    <property type="entry name" value="KICSTOR COMPLEX PROTEIN SZT2"/>
    <property type="match status" value="1"/>
</dbReference>
<feature type="compositionally biased region" description="Basic and acidic residues" evidence="1">
    <location>
        <begin position="2090"/>
        <end position="2101"/>
    </location>
</feature>
<feature type="region of interest" description="Disordered" evidence="1">
    <location>
        <begin position="1153"/>
        <end position="1177"/>
    </location>
</feature>
<feature type="region of interest" description="Disordered" evidence="1">
    <location>
        <begin position="1046"/>
        <end position="1066"/>
    </location>
</feature>
<dbReference type="GO" id="GO:0005777">
    <property type="term" value="C:peroxisome"/>
    <property type="evidence" value="ECO:0007669"/>
    <property type="project" value="InterPro"/>
</dbReference>
<feature type="compositionally biased region" description="Polar residues" evidence="1">
    <location>
        <begin position="1953"/>
        <end position="1969"/>
    </location>
</feature>
<feature type="compositionally biased region" description="Polar residues" evidence="1">
    <location>
        <begin position="1642"/>
        <end position="1651"/>
    </location>
</feature>
<feature type="compositionally biased region" description="Polar residues" evidence="1">
    <location>
        <begin position="3336"/>
        <end position="3355"/>
    </location>
</feature>
<proteinExistence type="predicted"/>
<keyword evidence="2" id="KW-1185">Reference proteome</keyword>
<feature type="region of interest" description="Disordered" evidence="1">
    <location>
        <begin position="2800"/>
        <end position="2822"/>
    </location>
</feature>
<feature type="compositionally biased region" description="Polar residues" evidence="1">
    <location>
        <begin position="2019"/>
        <end position="2031"/>
    </location>
</feature>
<feature type="compositionally biased region" description="Basic residues" evidence="1">
    <location>
        <begin position="2198"/>
        <end position="2208"/>
    </location>
</feature>
<feature type="region of interest" description="Disordered" evidence="1">
    <location>
        <begin position="3301"/>
        <end position="3369"/>
    </location>
</feature>
<feature type="region of interest" description="Disordered" evidence="1">
    <location>
        <begin position="2844"/>
        <end position="2869"/>
    </location>
</feature>
<reference evidence="3" key="1">
    <citation type="submission" date="2025-08" db="UniProtKB">
        <authorList>
            <consortium name="RefSeq"/>
        </authorList>
    </citation>
    <scope>IDENTIFICATION</scope>
    <source>
        <tissue evidence="3">Gonads</tissue>
    </source>
</reference>
<name>A0A1S3JAM9_LINAN</name>
<dbReference type="PANTHER" id="PTHR14918">
    <property type="entry name" value="KICSTOR COMPLEX PROTEIN SZT2"/>
    <property type="match status" value="1"/>
</dbReference>
<feature type="region of interest" description="Disordered" evidence="1">
    <location>
        <begin position="1781"/>
        <end position="1803"/>
    </location>
</feature>
<feature type="region of interest" description="Disordered" evidence="1">
    <location>
        <begin position="2082"/>
        <end position="2231"/>
    </location>
</feature>
<dbReference type="STRING" id="7574.A0A1S3JAM9"/>
<feature type="region of interest" description="Disordered" evidence="1">
    <location>
        <begin position="1589"/>
        <end position="1651"/>
    </location>
</feature>
<accession>A0A1S3JAM9</accession>
<feature type="region of interest" description="Disordered" evidence="1">
    <location>
        <begin position="1932"/>
        <end position="2033"/>
    </location>
</feature>
<feature type="compositionally biased region" description="Basic and acidic residues" evidence="1">
    <location>
        <begin position="1369"/>
        <end position="1379"/>
    </location>
</feature>
<dbReference type="KEGG" id="lak:106171449"/>
<feature type="compositionally biased region" description="Acidic residues" evidence="1">
    <location>
        <begin position="1598"/>
        <end position="1617"/>
    </location>
</feature>
<dbReference type="GeneID" id="106171449"/>
<evidence type="ECO:0000313" key="3">
    <source>
        <dbReference type="RefSeq" id="XP_013407251.1"/>
    </source>
</evidence>
<protein>
    <submittedName>
        <fullName evidence="3">KICSTOR complex protein SZT2 isoform X1</fullName>
    </submittedName>
</protein>
<feature type="compositionally biased region" description="Basic and acidic residues" evidence="1">
    <location>
        <begin position="2130"/>
        <end position="2149"/>
    </location>
</feature>